<evidence type="ECO:0000256" key="2">
    <source>
        <dbReference type="ARBA" id="ARBA00023125"/>
    </source>
</evidence>
<gene>
    <name evidence="6" type="ORF">O1G21_19185</name>
</gene>
<dbReference type="CDD" id="cd00090">
    <property type="entry name" value="HTH_ARSR"/>
    <property type="match status" value="1"/>
</dbReference>
<organism evidence="6 7">
    <name type="scientific">Kitasatospora cathayae</name>
    <dbReference type="NCBI Taxonomy" id="3004092"/>
    <lineage>
        <taxon>Bacteria</taxon>
        <taxon>Bacillati</taxon>
        <taxon>Actinomycetota</taxon>
        <taxon>Actinomycetes</taxon>
        <taxon>Kitasatosporales</taxon>
        <taxon>Streptomycetaceae</taxon>
        <taxon>Kitasatospora</taxon>
    </lineage>
</organism>
<dbReference type="PANTHER" id="PTHR33204">
    <property type="entry name" value="TRANSCRIPTIONAL REGULATOR, MARR FAMILY"/>
    <property type="match status" value="1"/>
</dbReference>
<dbReference type="PANTHER" id="PTHR33204:SF37">
    <property type="entry name" value="HTH-TYPE TRANSCRIPTIONAL REGULATOR YODB"/>
    <property type="match status" value="1"/>
</dbReference>
<evidence type="ECO:0000313" key="7">
    <source>
        <dbReference type="Proteomes" id="UP001212821"/>
    </source>
</evidence>
<keyword evidence="1" id="KW-0805">Transcription regulation</keyword>
<feature type="region of interest" description="Disordered" evidence="4">
    <location>
        <begin position="1"/>
        <end position="20"/>
    </location>
</feature>
<evidence type="ECO:0000256" key="4">
    <source>
        <dbReference type="SAM" id="MobiDB-lite"/>
    </source>
</evidence>
<sequence>MPATRDRRPRPGTPGRVLAWLPDGKPADAYSAPCPSRSALDRIADKWTALIVGALADGTLRFSELREAIDGISEKMLTQTLRSLERDGLVSRTVHPTVPPKVEYRLTELGRTLEAPLGAVRDWAERYINEVNAARADYERRASDSSARDG</sequence>
<accession>A0ABY7Q4X1</accession>
<evidence type="ECO:0000256" key="3">
    <source>
        <dbReference type="ARBA" id="ARBA00023163"/>
    </source>
</evidence>
<dbReference type="Proteomes" id="UP001212821">
    <property type="component" value="Chromosome"/>
</dbReference>
<feature type="domain" description="HTH hxlR-type" evidence="5">
    <location>
        <begin position="34"/>
        <end position="132"/>
    </location>
</feature>
<name>A0ABY7Q4X1_9ACTN</name>
<evidence type="ECO:0000256" key="1">
    <source>
        <dbReference type="ARBA" id="ARBA00023015"/>
    </source>
</evidence>
<dbReference type="InterPro" id="IPR036390">
    <property type="entry name" value="WH_DNA-bd_sf"/>
</dbReference>
<dbReference type="InterPro" id="IPR036388">
    <property type="entry name" value="WH-like_DNA-bd_sf"/>
</dbReference>
<proteinExistence type="predicted"/>
<dbReference type="RefSeq" id="WP_270145478.1">
    <property type="nucleotide sequence ID" value="NZ_CP115450.1"/>
</dbReference>
<dbReference type="SUPFAM" id="SSF46785">
    <property type="entry name" value="Winged helix' DNA-binding domain"/>
    <property type="match status" value="1"/>
</dbReference>
<protein>
    <submittedName>
        <fullName evidence="6">Helix-turn-helix domain-containing protein</fullName>
    </submittedName>
</protein>
<dbReference type="InterPro" id="IPR011991">
    <property type="entry name" value="ArsR-like_HTH"/>
</dbReference>
<dbReference type="EMBL" id="CP115450">
    <property type="protein sequence ID" value="WBP87760.1"/>
    <property type="molecule type" value="Genomic_DNA"/>
</dbReference>
<reference evidence="7" key="1">
    <citation type="submission" date="2022-12" db="EMBL/GenBank/DDBJ databases">
        <authorList>
            <person name="Mo P."/>
        </authorList>
    </citation>
    <scope>NUCLEOTIDE SEQUENCE [LARGE SCALE GENOMIC DNA]</scope>
    <source>
        <strain evidence="7">HUAS 3-15</strain>
    </source>
</reference>
<evidence type="ECO:0000313" key="6">
    <source>
        <dbReference type="EMBL" id="WBP87760.1"/>
    </source>
</evidence>
<keyword evidence="2" id="KW-0238">DNA-binding</keyword>
<evidence type="ECO:0000259" key="5">
    <source>
        <dbReference type="PROSITE" id="PS51118"/>
    </source>
</evidence>
<dbReference type="InterPro" id="IPR002577">
    <property type="entry name" value="HTH_HxlR"/>
</dbReference>
<dbReference type="Gene3D" id="1.10.10.10">
    <property type="entry name" value="Winged helix-like DNA-binding domain superfamily/Winged helix DNA-binding domain"/>
    <property type="match status" value="1"/>
</dbReference>
<dbReference type="Pfam" id="PF01638">
    <property type="entry name" value="HxlR"/>
    <property type="match status" value="1"/>
</dbReference>
<keyword evidence="3" id="KW-0804">Transcription</keyword>
<dbReference type="PROSITE" id="PS51118">
    <property type="entry name" value="HTH_HXLR"/>
    <property type="match status" value="1"/>
</dbReference>
<keyword evidence="7" id="KW-1185">Reference proteome</keyword>